<keyword evidence="3" id="KW-1185">Reference proteome</keyword>
<evidence type="ECO:0000259" key="1">
    <source>
        <dbReference type="Pfam" id="PF03948"/>
    </source>
</evidence>
<evidence type="ECO:0000313" key="3">
    <source>
        <dbReference type="Proteomes" id="UP001597053"/>
    </source>
</evidence>
<sequence>MRDQAARSAAETLRQLAKDAPQRSLWEKIAEAFRAFIDFLRSTVIQWITTILDVISVIASFIFPPLGEAIGLLSGAIDLASAVLGGDPAEIGLAAGGPALDRRRLEVPGHIKSTGAYPVRIKLHPEVTASFNLNVVAA</sequence>
<dbReference type="Gene3D" id="3.10.430.100">
    <property type="entry name" value="Ribosomal protein L9, C-terminal domain"/>
    <property type="match status" value="1"/>
</dbReference>
<dbReference type="Pfam" id="PF03948">
    <property type="entry name" value="Ribosomal_L9_C"/>
    <property type="match status" value="1"/>
</dbReference>
<organism evidence="2 3">
    <name type="scientific">Micromonospora azadirachtae</name>
    <dbReference type="NCBI Taxonomy" id="1970735"/>
    <lineage>
        <taxon>Bacteria</taxon>
        <taxon>Bacillati</taxon>
        <taxon>Actinomycetota</taxon>
        <taxon>Actinomycetes</taxon>
        <taxon>Micromonosporales</taxon>
        <taxon>Micromonosporaceae</taxon>
        <taxon>Micromonospora</taxon>
    </lineage>
</organism>
<feature type="domain" description="Large ribosomal subunit protein bL9 C-terminal" evidence="1">
    <location>
        <begin position="95"/>
        <end position="137"/>
    </location>
</feature>
<gene>
    <name evidence="2" type="ORF">ACFQZ8_30585</name>
</gene>
<dbReference type="InterPro" id="IPR020069">
    <property type="entry name" value="Ribosomal_bL9_C"/>
</dbReference>
<comment type="caution">
    <text evidence="2">The sequence shown here is derived from an EMBL/GenBank/DDBJ whole genome shotgun (WGS) entry which is preliminary data.</text>
</comment>
<protein>
    <submittedName>
        <fullName evidence="2">50S ribosomal L9 C-terminal domain-containing protein</fullName>
    </submittedName>
</protein>
<name>A0ABW3ABM3_9ACTN</name>
<accession>A0ABW3ABM3</accession>
<dbReference type="Proteomes" id="UP001597053">
    <property type="component" value="Unassembled WGS sequence"/>
</dbReference>
<evidence type="ECO:0000313" key="2">
    <source>
        <dbReference type="EMBL" id="MFD0788282.1"/>
    </source>
</evidence>
<dbReference type="SUPFAM" id="SSF55653">
    <property type="entry name" value="Ribosomal protein L9 C-domain"/>
    <property type="match status" value="1"/>
</dbReference>
<reference evidence="3" key="1">
    <citation type="journal article" date="2019" name="Int. J. Syst. Evol. Microbiol.">
        <title>The Global Catalogue of Microorganisms (GCM) 10K type strain sequencing project: providing services to taxonomists for standard genome sequencing and annotation.</title>
        <authorList>
            <consortium name="The Broad Institute Genomics Platform"/>
            <consortium name="The Broad Institute Genome Sequencing Center for Infectious Disease"/>
            <person name="Wu L."/>
            <person name="Ma J."/>
        </authorList>
    </citation>
    <scope>NUCLEOTIDE SEQUENCE [LARGE SCALE GENOMIC DNA]</scope>
    <source>
        <strain evidence="3">JCM 32148</strain>
    </source>
</reference>
<dbReference type="InterPro" id="IPR036791">
    <property type="entry name" value="Ribosomal_bL9_C_sf"/>
</dbReference>
<proteinExistence type="predicted"/>
<dbReference type="EMBL" id="JBHTHM010002648">
    <property type="protein sequence ID" value="MFD0788282.1"/>
    <property type="molecule type" value="Genomic_DNA"/>
</dbReference>